<feature type="region of interest" description="Disordered" evidence="1">
    <location>
        <begin position="78"/>
        <end position="123"/>
    </location>
</feature>
<evidence type="ECO:0000256" key="1">
    <source>
        <dbReference type="SAM" id="MobiDB-lite"/>
    </source>
</evidence>
<name>A0A6J7J6Q7_9ZZZZ</name>
<organism evidence="2">
    <name type="scientific">freshwater metagenome</name>
    <dbReference type="NCBI Taxonomy" id="449393"/>
    <lineage>
        <taxon>unclassified sequences</taxon>
        <taxon>metagenomes</taxon>
        <taxon>ecological metagenomes</taxon>
    </lineage>
</organism>
<accession>A0A6J7J6Q7</accession>
<reference evidence="2" key="1">
    <citation type="submission" date="2020-05" db="EMBL/GenBank/DDBJ databases">
        <authorList>
            <person name="Chiriac C."/>
            <person name="Salcher M."/>
            <person name="Ghai R."/>
            <person name="Kavagutti S V."/>
        </authorList>
    </citation>
    <scope>NUCLEOTIDE SEQUENCE</scope>
</reference>
<feature type="compositionally biased region" description="Low complexity" evidence="1">
    <location>
        <begin position="96"/>
        <end position="119"/>
    </location>
</feature>
<gene>
    <name evidence="2" type="ORF">UFOPK3720_01110</name>
</gene>
<sequence length="180" mass="19858">MREWGRYLEDELVGVEIVIMNALTSGSIHLPTSSVRGRDAQPDLFATLEQAEAVVDSAWSPDIAFYVRQVLALRFDTLHGSAGPSPRRTSGRAYRTARTCSASPSTAPPTRRARPSSTPELHDLDDRVFEPEEPTPTPFTLHADFLSSRFRDLSSEKPRRGTACSITCAQKDPRVCQGSL</sequence>
<protein>
    <submittedName>
        <fullName evidence="2">Unannotated protein</fullName>
    </submittedName>
</protein>
<proteinExistence type="predicted"/>
<dbReference type="EMBL" id="CAFBNB010000212">
    <property type="protein sequence ID" value="CAB4938132.1"/>
    <property type="molecule type" value="Genomic_DNA"/>
</dbReference>
<evidence type="ECO:0000313" key="2">
    <source>
        <dbReference type="EMBL" id="CAB4938132.1"/>
    </source>
</evidence>
<dbReference type="AlphaFoldDB" id="A0A6J7J6Q7"/>